<keyword evidence="4 5" id="KW-0472">Membrane</keyword>
<sequence>MLEQSEIKTPEHVTVRYSYAGLGSRAIAFMIDQFIIGLVYFLIFIGLFFIFESQLITANFDQLFLWVLAGAVLLVFAIEWSYFVLFEFFWNGKTIGKKIIGIRVMKDNGHRLTLLSSIIRNLMRIVDELSTSYLIGILLIFFHAENKRLGDLTAGTIVVHDRERKRKPSRHDPIGKVLRMNGWTEDDYVFDSFLLSQLQEKDFQLVETYCKRYLTLPDYERDHMTRKVAEIILPKLGIDTNINRTREVEQILFVLYLNLRDEWSY</sequence>
<evidence type="ECO:0000256" key="1">
    <source>
        <dbReference type="ARBA" id="ARBA00004141"/>
    </source>
</evidence>
<dbReference type="InterPro" id="IPR010432">
    <property type="entry name" value="RDD"/>
</dbReference>
<comment type="subcellular location">
    <subcellularLocation>
        <location evidence="1">Membrane</location>
        <topology evidence="1">Multi-pass membrane protein</topology>
    </subcellularLocation>
</comment>
<feature type="transmembrane region" description="Helical" evidence="5">
    <location>
        <begin position="63"/>
        <end position="90"/>
    </location>
</feature>
<evidence type="ECO:0000256" key="4">
    <source>
        <dbReference type="ARBA" id="ARBA00023136"/>
    </source>
</evidence>
<protein>
    <recommendedName>
        <fullName evidence="6">RDD domain-containing protein</fullName>
    </recommendedName>
</protein>
<evidence type="ECO:0000256" key="3">
    <source>
        <dbReference type="ARBA" id="ARBA00022989"/>
    </source>
</evidence>
<evidence type="ECO:0000313" key="7">
    <source>
        <dbReference type="EMBL" id="GAA4060408.1"/>
    </source>
</evidence>
<keyword evidence="3 5" id="KW-1133">Transmembrane helix</keyword>
<organism evidence="7 8">
    <name type="scientific">Amphibacillus indicireducens</name>
    <dbReference type="NCBI Taxonomy" id="1076330"/>
    <lineage>
        <taxon>Bacteria</taxon>
        <taxon>Bacillati</taxon>
        <taxon>Bacillota</taxon>
        <taxon>Bacilli</taxon>
        <taxon>Bacillales</taxon>
        <taxon>Bacillaceae</taxon>
        <taxon>Amphibacillus</taxon>
    </lineage>
</organism>
<dbReference type="Pfam" id="PF06271">
    <property type="entry name" value="RDD"/>
    <property type="match status" value="1"/>
</dbReference>
<evidence type="ECO:0000256" key="5">
    <source>
        <dbReference type="SAM" id="Phobius"/>
    </source>
</evidence>
<feature type="transmembrane region" description="Helical" evidence="5">
    <location>
        <begin position="26"/>
        <end position="51"/>
    </location>
</feature>
<dbReference type="EMBL" id="BAABDL010000019">
    <property type="protein sequence ID" value="GAA4060408.1"/>
    <property type="molecule type" value="Genomic_DNA"/>
</dbReference>
<keyword evidence="8" id="KW-1185">Reference proteome</keyword>
<reference evidence="8" key="1">
    <citation type="journal article" date="2019" name="Int. J. Syst. Evol. Microbiol.">
        <title>The Global Catalogue of Microorganisms (GCM) 10K type strain sequencing project: providing services to taxonomists for standard genome sequencing and annotation.</title>
        <authorList>
            <consortium name="The Broad Institute Genomics Platform"/>
            <consortium name="The Broad Institute Genome Sequencing Center for Infectious Disease"/>
            <person name="Wu L."/>
            <person name="Ma J."/>
        </authorList>
    </citation>
    <scope>NUCLEOTIDE SEQUENCE [LARGE SCALE GENOMIC DNA]</scope>
    <source>
        <strain evidence="8">JCM 17250</strain>
    </source>
</reference>
<dbReference type="PANTHER" id="PTHR38480:SF1">
    <property type="entry name" value="SLR0254 PROTEIN"/>
    <property type="match status" value="1"/>
</dbReference>
<accession>A0ABP7V6D9</accession>
<feature type="domain" description="RDD" evidence="6">
    <location>
        <begin position="19"/>
        <end position="155"/>
    </location>
</feature>
<dbReference type="PANTHER" id="PTHR38480">
    <property type="entry name" value="SLR0254 PROTEIN"/>
    <property type="match status" value="1"/>
</dbReference>
<dbReference type="RefSeq" id="WP_344909891.1">
    <property type="nucleotide sequence ID" value="NZ_BAABDL010000019.1"/>
</dbReference>
<keyword evidence="2 5" id="KW-0812">Transmembrane</keyword>
<evidence type="ECO:0000259" key="6">
    <source>
        <dbReference type="Pfam" id="PF06271"/>
    </source>
</evidence>
<evidence type="ECO:0000313" key="8">
    <source>
        <dbReference type="Proteomes" id="UP001501734"/>
    </source>
</evidence>
<evidence type="ECO:0000256" key="2">
    <source>
        <dbReference type="ARBA" id="ARBA00022692"/>
    </source>
</evidence>
<dbReference type="Proteomes" id="UP001501734">
    <property type="component" value="Unassembled WGS sequence"/>
</dbReference>
<gene>
    <name evidence="7" type="ORF">GCM10022410_04440</name>
</gene>
<comment type="caution">
    <text evidence="7">The sequence shown here is derived from an EMBL/GenBank/DDBJ whole genome shotgun (WGS) entry which is preliminary data.</text>
</comment>
<name>A0ABP7V6D9_9BACI</name>
<proteinExistence type="predicted"/>